<organism evidence="1 2">
    <name type="scientific">Klebsiella michiganensis</name>
    <dbReference type="NCBI Taxonomy" id="1134687"/>
    <lineage>
        <taxon>Bacteria</taxon>
        <taxon>Pseudomonadati</taxon>
        <taxon>Pseudomonadota</taxon>
        <taxon>Gammaproteobacteria</taxon>
        <taxon>Enterobacterales</taxon>
        <taxon>Enterobacteriaceae</taxon>
        <taxon>Klebsiella/Raoultella group</taxon>
        <taxon>Klebsiella</taxon>
    </lineage>
</organism>
<dbReference type="Proteomes" id="UP000254863">
    <property type="component" value="Unassembled WGS sequence"/>
</dbReference>
<comment type="caution">
    <text evidence="1">The sequence shown here is derived from an EMBL/GenBank/DDBJ whole genome shotgun (WGS) entry which is preliminary data.</text>
</comment>
<dbReference type="AlphaFoldDB" id="A0A7H4N142"/>
<proteinExistence type="predicted"/>
<sequence length="33" mass="3805">MFSNTEELLPVISFNTKTSTDEQKKTRWTLSTA</sequence>
<evidence type="ECO:0000313" key="1">
    <source>
        <dbReference type="EMBL" id="STV74104.1"/>
    </source>
</evidence>
<dbReference type="EMBL" id="UGMS01000001">
    <property type="protein sequence ID" value="STV74104.1"/>
    <property type="molecule type" value="Genomic_DNA"/>
</dbReference>
<keyword evidence="1" id="KW-0808">Transferase</keyword>
<reference evidence="1 2" key="1">
    <citation type="submission" date="2018-06" db="EMBL/GenBank/DDBJ databases">
        <authorList>
            <consortium name="Pathogen Informatics"/>
            <person name="Doyle S."/>
        </authorList>
    </citation>
    <scope>NUCLEOTIDE SEQUENCE [LARGE SCALE GENOMIC DNA]</scope>
    <source>
        <strain evidence="1 2">NCTC11685</strain>
    </source>
</reference>
<dbReference type="GO" id="GO:0016301">
    <property type="term" value="F:kinase activity"/>
    <property type="evidence" value="ECO:0007669"/>
    <property type="project" value="UniProtKB-KW"/>
</dbReference>
<keyword evidence="1" id="KW-0418">Kinase</keyword>
<accession>A0A7H4N142</accession>
<protein>
    <submittedName>
        <fullName evidence="1">Serine protein kinase (PrkA protein)</fullName>
    </submittedName>
</protein>
<gene>
    <name evidence="1" type="ORF">NCTC11685_00961</name>
</gene>
<evidence type="ECO:0000313" key="2">
    <source>
        <dbReference type="Proteomes" id="UP000254863"/>
    </source>
</evidence>
<name>A0A7H4N142_9ENTR</name>